<reference evidence="1 2" key="1">
    <citation type="submission" date="2020-09" db="EMBL/GenBank/DDBJ databases">
        <title>De no assembly of potato wild relative species, Solanum commersonii.</title>
        <authorList>
            <person name="Cho K."/>
        </authorList>
    </citation>
    <scope>NUCLEOTIDE SEQUENCE [LARGE SCALE GENOMIC DNA]</scope>
    <source>
        <strain evidence="1">LZ3.2</strain>
        <tissue evidence="1">Leaf</tissue>
    </source>
</reference>
<organism evidence="1 2">
    <name type="scientific">Solanum commersonii</name>
    <name type="common">Commerson's wild potato</name>
    <name type="synonym">Commerson's nightshade</name>
    <dbReference type="NCBI Taxonomy" id="4109"/>
    <lineage>
        <taxon>Eukaryota</taxon>
        <taxon>Viridiplantae</taxon>
        <taxon>Streptophyta</taxon>
        <taxon>Embryophyta</taxon>
        <taxon>Tracheophyta</taxon>
        <taxon>Spermatophyta</taxon>
        <taxon>Magnoliopsida</taxon>
        <taxon>eudicotyledons</taxon>
        <taxon>Gunneridae</taxon>
        <taxon>Pentapetalae</taxon>
        <taxon>asterids</taxon>
        <taxon>lamiids</taxon>
        <taxon>Solanales</taxon>
        <taxon>Solanaceae</taxon>
        <taxon>Solanoideae</taxon>
        <taxon>Solaneae</taxon>
        <taxon>Solanum</taxon>
    </lineage>
</organism>
<evidence type="ECO:0000313" key="2">
    <source>
        <dbReference type="Proteomes" id="UP000824120"/>
    </source>
</evidence>
<dbReference type="EMBL" id="JACXVP010000009">
    <property type="protein sequence ID" value="KAG5584560.1"/>
    <property type="molecule type" value="Genomic_DNA"/>
</dbReference>
<evidence type="ECO:0000313" key="1">
    <source>
        <dbReference type="EMBL" id="KAG5584560.1"/>
    </source>
</evidence>
<sequence length="335" mass="38856">MKLMLVDHLDSGEILLDTQVFESGQEGAVLLSRSIKYSFLVKYRNPTVLGRTKNYLAGFANATFSWMEILPSCTMHLEGLWVGFRVLLPKMVLVDMAFHYDGEWMLYERKLVHKWEGYDSDLLYFIDITNEYNDKLGYVSEQQLIVYVPTEKYYEIVDDEGIRTLLSFVHENFDAINLFVVEDSELDVDIQNIIKMKESVVVIDEVATDCTSADGTDNDSDTFSDNSEELEILAQERNRVIDCSFCDYKDLHRSLAFKEHKCDDLCGNCKVSATTIAFYFKEKLQANPKHKIKEMRVDLKTAFNINAHFEKCKRPKRMILENMEGSFCDDYKKLV</sequence>
<dbReference type="AlphaFoldDB" id="A0A9J5XCG6"/>
<name>A0A9J5XCG6_SOLCO</name>
<proteinExistence type="predicted"/>
<gene>
    <name evidence="1" type="ORF">H5410_044994</name>
</gene>
<dbReference type="PANTHER" id="PTHR31973">
    <property type="entry name" value="POLYPROTEIN, PUTATIVE-RELATED"/>
    <property type="match status" value="1"/>
</dbReference>
<dbReference type="Proteomes" id="UP000824120">
    <property type="component" value="Chromosome 9"/>
</dbReference>
<feature type="non-terminal residue" evidence="1">
    <location>
        <position position="1"/>
    </location>
</feature>
<accession>A0A9J5XCG6</accession>
<keyword evidence="2" id="KW-1185">Reference proteome</keyword>
<protein>
    <submittedName>
        <fullName evidence="1">Uncharacterized protein</fullName>
    </submittedName>
</protein>
<dbReference type="PANTHER" id="PTHR31973:SF189">
    <property type="entry name" value="TRANSPOSASE, MUDR, PLANT, MULE TRANSPOSASE DOMAIN PROTEIN-RELATED"/>
    <property type="match status" value="1"/>
</dbReference>
<comment type="caution">
    <text evidence="1">The sequence shown here is derived from an EMBL/GenBank/DDBJ whole genome shotgun (WGS) entry which is preliminary data.</text>
</comment>
<dbReference type="OrthoDB" id="1747369at2759"/>